<gene>
    <name evidence="1" type="ORF">DES40_1724</name>
</gene>
<comment type="caution">
    <text evidence="1">The sequence shown here is derived from an EMBL/GenBank/DDBJ whole genome shotgun (WGS) entry which is preliminary data.</text>
</comment>
<keyword evidence="2" id="KW-1185">Reference proteome</keyword>
<dbReference type="RefSeq" id="WP_121100778.1">
    <property type="nucleotide sequence ID" value="NZ_RBII01000002.1"/>
</dbReference>
<evidence type="ECO:0000313" key="2">
    <source>
        <dbReference type="Proteomes" id="UP000282211"/>
    </source>
</evidence>
<protein>
    <submittedName>
        <fullName evidence="1">Uncharacterized protein</fullName>
    </submittedName>
</protein>
<dbReference type="EMBL" id="RBII01000002">
    <property type="protein sequence ID" value="RKQ68948.1"/>
    <property type="molecule type" value="Genomic_DNA"/>
</dbReference>
<evidence type="ECO:0000313" key="1">
    <source>
        <dbReference type="EMBL" id="RKQ68948.1"/>
    </source>
</evidence>
<accession>A0A420WD94</accession>
<proteinExistence type="predicted"/>
<dbReference type="InParanoid" id="A0A420WD94"/>
<dbReference type="Proteomes" id="UP000282211">
    <property type="component" value="Unassembled WGS sequence"/>
</dbReference>
<reference evidence="1 2" key="1">
    <citation type="submission" date="2018-10" db="EMBL/GenBank/DDBJ databases">
        <title>Genomic Encyclopedia of Type Strains, Phase IV (KMG-IV): sequencing the most valuable type-strain genomes for metagenomic binning, comparative biology and taxonomic classification.</title>
        <authorList>
            <person name="Goeker M."/>
        </authorList>
    </citation>
    <scope>NUCLEOTIDE SEQUENCE [LARGE SCALE GENOMIC DNA]</scope>
    <source>
        <strain evidence="1 2">DSM 22008</strain>
    </source>
</reference>
<dbReference type="AlphaFoldDB" id="A0A420WD94"/>
<name>A0A420WD94_9PROT</name>
<sequence>MSTKTKMQMISVVVAGLYLDPKTNKPYDLGETIKVPENTAAAGLASCVFLKEGTVLGESAPQDTSKIARLITENEGLAADNKALTAYKDRIEKILADNDITIDDLEAVLNPAPAKAQTKAA</sequence>
<organism evidence="1 2">
    <name type="scientific">Litorimonas taeanensis</name>
    <dbReference type="NCBI Taxonomy" id="568099"/>
    <lineage>
        <taxon>Bacteria</taxon>
        <taxon>Pseudomonadati</taxon>
        <taxon>Pseudomonadota</taxon>
        <taxon>Alphaproteobacteria</taxon>
        <taxon>Maricaulales</taxon>
        <taxon>Robiginitomaculaceae</taxon>
    </lineage>
</organism>